<sequence>MFYTLGDYADIFFGKDIGSVKDMKTLNDKINKAFEKGEKHPVVPDKNDNKERETWWEQYGKDIWEGMICALSYDTNAKKIEMNQDARKKFIEKDGKIKTKYDYKTVAISSGGPSSDNTINLEEFSRRPTFFRWLEEWADEFCRKQKHKLDIIENECRGDKENGVEKNCSGDGLKCDEPVPDKKDIFKYFDCSTCARHCSFYKKWITRKKDEYEKQEKEYMEQQGKCKTESNGAEVNDHDNGFCATLENYKEAKNFLQKLASCKNDNGEGNGEDKLDFSQPEKTFKHTKHCDPCSEFKIKCNGGVCTGGVTKGNCNGGTITEKDIEKMKDSNGNIDMLVSDNGKNKIPEDLKSSCEHANIFKGIRKDEWKCGNVCGVDICTLKKTNNNGKTDEHIIVKELIKRWLENFFEDYNRIHKKLKLCTNSGKESPCISACKENCECVQKWVDLKRKEWQNINSTYLEQYTKVNPDGNNLSSFLEQAPFYNEVHKAIKPCKSLEQFENSIHCNGAPKPEKKEGDAKKKDGVLCLLENLGKKITECQSKHSGEQKKCVDSTPLEDDDEPLEE</sequence>
<evidence type="ECO:0000259" key="5">
    <source>
        <dbReference type="Pfam" id="PF22672"/>
    </source>
</evidence>
<evidence type="ECO:0000259" key="3">
    <source>
        <dbReference type="Pfam" id="PF05424"/>
    </source>
</evidence>
<dbReference type="EMBL" id="KI926601">
    <property type="protein sequence ID" value="ETW33462.1"/>
    <property type="molecule type" value="Genomic_DNA"/>
</dbReference>
<evidence type="ECO:0000259" key="4">
    <source>
        <dbReference type="Pfam" id="PF18562"/>
    </source>
</evidence>
<dbReference type="FunFam" id="1.20.58.830:FF:000001">
    <property type="entry name" value="Erythrocyte membrane protein 1, PfEMP1"/>
    <property type="match status" value="1"/>
</dbReference>
<feature type="domain" description="Cysteine-rich interdomain region 1 gamma" evidence="4">
    <location>
        <begin position="332"/>
        <end position="383"/>
    </location>
</feature>
<dbReference type="Pfam" id="PF05424">
    <property type="entry name" value="Duffy_binding"/>
    <property type="match status" value="1"/>
</dbReference>
<dbReference type="InterPro" id="IPR041480">
    <property type="entry name" value="CIDR1_gamma"/>
</dbReference>
<feature type="domain" description="Duffy-antigen binding" evidence="3">
    <location>
        <begin position="1"/>
        <end position="103"/>
    </location>
</feature>
<feature type="non-terminal residue" evidence="6">
    <location>
        <position position="564"/>
    </location>
</feature>
<dbReference type="Proteomes" id="UP000030708">
    <property type="component" value="Unassembled WGS sequence"/>
</dbReference>
<proteinExistence type="predicted"/>
<evidence type="ECO:0000256" key="1">
    <source>
        <dbReference type="SAM" id="MobiDB-lite"/>
    </source>
</evidence>
<dbReference type="InterPro" id="IPR042202">
    <property type="entry name" value="Duffy-ag-bd_sf"/>
</dbReference>
<evidence type="ECO:0000313" key="6">
    <source>
        <dbReference type="EMBL" id="ETW33462.1"/>
    </source>
</evidence>
<feature type="region of interest" description="Disordered" evidence="1">
    <location>
        <begin position="539"/>
        <end position="564"/>
    </location>
</feature>
<protein>
    <recommendedName>
        <fullName evidence="8">Duffy-binding-like domain-containing protein</fullName>
    </recommendedName>
</protein>
<reference evidence="6 7" key="2">
    <citation type="submission" date="2013-02" db="EMBL/GenBank/DDBJ databases">
        <title>The Genome Sequence of Plasmodium falciparum Tanzania (2000708).</title>
        <authorList>
            <consortium name="The Broad Institute Genome Sequencing Platform"/>
            <consortium name="The Broad Institute Genome Sequencing Center for Infectious Disease"/>
            <person name="Neafsey D."/>
            <person name="Cheeseman I."/>
            <person name="Volkman S."/>
            <person name="Adams J."/>
            <person name="Walker B."/>
            <person name="Young S.K."/>
            <person name="Zeng Q."/>
            <person name="Gargeya S."/>
            <person name="Fitzgerald M."/>
            <person name="Haas B."/>
            <person name="Abouelleil A."/>
            <person name="Alvarado L."/>
            <person name="Arachchi H.M."/>
            <person name="Berlin A.M."/>
            <person name="Chapman S.B."/>
            <person name="Dewar J."/>
            <person name="Goldberg J."/>
            <person name="Griggs A."/>
            <person name="Gujja S."/>
            <person name="Hansen M."/>
            <person name="Howarth C."/>
            <person name="Imamovic A."/>
            <person name="Larimer J."/>
            <person name="McCowan C."/>
            <person name="Murphy C."/>
            <person name="Neiman D."/>
            <person name="Pearson M."/>
            <person name="Priest M."/>
            <person name="Roberts A."/>
            <person name="Saif S."/>
            <person name="Shea T."/>
            <person name="Sisk P."/>
            <person name="Sykes S."/>
            <person name="Wortman J."/>
            <person name="Nusbaum C."/>
            <person name="Birren B."/>
        </authorList>
    </citation>
    <scope>NUCLEOTIDE SEQUENCE [LARGE SCALE GENOMIC DNA]</scope>
    <source>
        <strain evidence="7">Tanzania (2000708)</strain>
    </source>
</reference>
<dbReference type="InterPro" id="IPR054595">
    <property type="entry name" value="DBL_C"/>
</dbReference>
<gene>
    <name evidence="6" type="ORF">PFTANZ_05820</name>
</gene>
<dbReference type="InterPro" id="IPR004258">
    <property type="entry name" value="DBL"/>
</dbReference>
<accession>A0A024VYF2</accession>
<dbReference type="Pfam" id="PF03011">
    <property type="entry name" value="PFEMP"/>
    <property type="match status" value="1"/>
</dbReference>
<dbReference type="SUPFAM" id="SSF140924">
    <property type="entry name" value="Duffy binding domain-like"/>
    <property type="match status" value="2"/>
</dbReference>
<dbReference type="Gene3D" id="1.20.58.1930">
    <property type="match status" value="1"/>
</dbReference>
<dbReference type="AlphaFoldDB" id="A0A024VYF2"/>
<feature type="domain" description="Duffy-binding-like" evidence="2">
    <location>
        <begin position="399"/>
        <end position="544"/>
    </location>
</feature>
<dbReference type="GO" id="GO:0046789">
    <property type="term" value="F:host cell surface receptor binding"/>
    <property type="evidence" value="ECO:0007669"/>
    <property type="project" value="InterPro"/>
</dbReference>
<feature type="compositionally biased region" description="Acidic residues" evidence="1">
    <location>
        <begin position="554"/>
        <end position="564"/>
    </location>
</feature>
<dbReference type="FunFam" id="1.20.58.1930:FF:000001">
    <property type="entry name" value="Erythrocyte membrane protein 1, PfEMP1"/>
    <property type="match status" value="1"/>
</dbReference>
<organism evidence="6 7">
    <name type="scientific">Plasmodium falciparum Tanzania</name>
    <name type="common">2000708</name>
    <dbReference type="NCBI Taxonomy" id="1036725"/>
    <lineage>
        <taxon>Eukaryota</taxon>
        <taxon>Sar</taxon>
        <taxon>Alveolata</taxon>
        <taxon>Apicomplexa</taxon>
        <taxon>Aconoidasida</taxon>
        <taxon>Haemosporida</taxon>
        <taxon>Plasmodiidae</taxon>
        <taxon>Plasmodium</taxon>
        <taxon>Plasmodium (Laverania)</taxon>
    </lineage>
</organism>
<evidence type="ECO:0000259" key="2">
    <source>
        <dbReference type="Pfam" id="PF03011"/>
    </source>
</evidence>
<evidence type="ECO:0000313" key="7">
    <source>
        <dbReference type="Proteomes" id="UP000030708"/>
    </source>
</evidence>
<feature type="compositionally biased region" description="Basic and acidic residues" evidence="1">
    <location>
        <begin position="539"/>
        <end position="550"/>
    </location>
</feature>
<dbReference type="Pfam" id="PF22672">
    <property type="entry name" value="DBL_C"/>
    <property type="match status" value="1"/>
</dbReference>
<dbReference type="Pfam" id="PF18562">
    <property type="entry name" value="CIDR1_gamma"/>
    <property type="match status" value="1"/>
</dbReference>
<feature type="domain" description="Duffy-binding-like" evidence="5">
    <location>
        <begin position="136"/>
        <end position="288"/>
    </location>
</feature>
<dbReference type="GO" id="GO:0016020">
    <property type="term" value="C:membrane"/>
    <property type="evidence" value="ECO:0007669"/>
    <property type="project" value="InterPro"/>
</dbReference>
<dbReference type="Gene3D" id="1.20.1310.20">
    <property type="entry name" value="Duffy-antigen binding domain"/>
    <property type="match status" value="1"/>
</dbReference>
<dbReference type="Gene3D" id="1.20.58.830">
    <property type="match status" value="1"/>
</dbReference>
<reference evidence="6 7" key="1">
    <citation type="submission" date="2013-02" db="EMBL/GenBank/DDBJ databases">
        <title>The Genome Annotation of Plasmodium falciparum Tanzania (2000708).</title>
        <authorList>
            <consortium name="The Broad Institute Genome Sequencing Platform"/>
            <consortium name="The Broad Institute Genome Sequencing Center for Infectious Disease"/>
            <person name="Neafsey D."/>
            <person name="Hoffman S."/>
            <person name="Volkman S."/>
            <person name="Rosenthal P."/>
            <person name="Walker B."/>
            <person name="Young S.K."/>
            <person name="Zeng Q."/>
            <person name="Gargeya S."/>
            <person name="Fitzgerald M."/>
            <person name="Haas B."/>
            <person name="Abouelleil A."/>
            <person name="Allen A.W."/>
            <person name="Alvarado L."/>
            <person name="Arachchi H.M."/>
            <person name="Berlin A.M."/>
            <person name="Chapman S.B."/>
            <person name="Gainer-Dewar J."/>
            <person name="Goldberg J."/>
            <person name="Griggs A."/>
            <person name="Gujja S."/>
            <person name="Hansen M."/>
            <person name="Howarth C."/>
            <person name="Imamovic A."/>
            <person name="Ireland A."/>
            <person name="Larimer J."/>
            <person name="McCowan C."/>
            <person name="Murphy C."/>
            <person name="Pearson M."/>
            <person name="Poon T.W."/>
            <person name="Priest M."/>
            <person name="Roberts A."/>
            <person name="Saif S."/>
            <person name="Shea T."/>
            <person name="Sisk P."/>
            <person name="Sykes S."/>
            <person name="Wortman J."/>
            <person name="Nusbaum C."/>
            <person name="Birren B."/>
        </authorList>
    </citation>
    <scope>NUCLEOTIDE SEQUENCE [LARGE SCALE GENOMIC DNA]</scope>
    <source>
        <strain evidence="7">Tanzania (2000708)</strain>
    </source>
</reference>
<evidence type="ECO:0008006" key="8">
    <source>
        <dbReference type="Google" id="ProtNLM"/>
    </source>
</evidence>
<dbReference type="InterPro" id="IPR008602">
    <property type="entry name" value="Duffy-antigen-binding"/>
</dbReference>
<name>A0A024VYF2_PLAFA</name>